<reference evidence="3" key="1">
    <citation type="submission" date="2016-11" db="EMBL/GenBank/DDBJ databases">
        <title>Mesorhizobium oceanicum sp. nov., isolated from deep seawater in South China Sea.</title>
        <authorList>
            <person name="Fu G.-Y."/>
        </authorList>
    </citation>
    <scope>NUCLEOTIDE SEQUENCE [LARGE SCALE GENOMIC DNA]</scope>
    <source>
        <strain evidence="3">B7</strain>
    </source>
</reference>
<proteinExistence type="predicted"/>
<evidence type="ECO:0000313" key="3">
    <source>
        <dbReference type="Proteomes" id="UP000182840"/>
    </source>
</evidence>
<dbReference type="STRING" id="1670800.BSQ44_01455"/>
<sequence>MVFRGILIAAAFFCCWLSAANAADPVVATTELDHTFEAARVYLPNRPGHFRKSAIADLLAGAEAYASRASGVVFYAHGCDGLSRITDVTGAFLARAGYIVIAPDSFARRHKPVSCAPYSHRAGLHREVLGWRQSEIRHAFRKTRAVPRIAELPVFLMGHSEGAITVATIDGLSARARIIEGWTCHAGWPEYRGLSAPADQPVLSLVGADDPWFRLSPLRGDCGAFMARAGRHQSVVYRAPDPLHDDHWLSWNRSVQGRILAFLEASRR</sequence>
<keyword evidence="3" id="KW-1185">Reference proteome</keyword>
<dbReference type="KEGG" id="meso:BSQ44_01455"/>
<gene>
    <name evidence="2" type="ORF">BSQ44_01455</name>
</gene>
<accession>A0A1L3SLB3</accession>
<protein>
    <recommendedName>
        <fullName evidence="4">Dienelactone hydrolase domain-containing protein</fullName>
    </recommendedName>
</protein>
<organism evidence="2 3">
    <name type="scientific">Aquibium oceanicum</name>
    <dbReference type="NCBI Taxonomy" id="1670800"/>
    <lineage>
        <taxon>Bacteria</taxon>
        <taxon>Pseudomonadati</taxon>
        <taxon>Pseudomonadota</taxon>
        <taxon>Alphaproteobacteria</taxon>
        <taxon>Hyphomicrobiales</taxon>
        <taxon>Phyllobacteriaceae</taxon>
        <taxon>Aquibium</taxon>
    </lineage>
</organism>
<dbReference type="InterPro" id="IPR029058">
    <property type="entry name" value="AB_hydrolase_fold"/>
</dbReference>
<keyword evidence="1" id="KW-0732">Signal</keyword>
<name>A0A1L3SLB3_9HYPH</name>
<feature type="signal peptide" evidence="1">
    <location>
        <begin position="1"/>
        <end position="22"/>
    </location>
</feature>
<dbReference type="Gene3D" id="3.40.50.1820">
    <property type="entry name" value="alpha/beta hydrolase"/>
    <property type="match status" value="1"/>
</dbReference>
<evidence type="ECO:0000313" key="2">
    <source>
        <dbReference type="EMBL" id="APH70193.1"/>
    </source>
</evidence>
<feature type="chain" id="PRO_5012453642" description="Dienelactone hydrolase domain-containing protein" evidence="1">
    <location>
        <begin position="23"/>
        <end position="268"/>
    </location>
</feature>
<evidence type="ECO:0008006" key="4">
    <source>
        <dbReference type="Google" id="ProtNLM"/>
    </source>
</evidence>
<dbReference type="EMBL" id="CP018171">
    <property type="protein sequence ID" value="APH70193.1"/>
    <property type="molecule type" value="Genomic_DNA"/>
</dbReference>
<dbReference type="AlphaFoldDB" id="A0A1L3SLB3"/>
<dbReference type="Proteomes" id="UP000182840">
    <property type="component" value="Chromosome"/>
</dbReference>
<dbReference type="SUPFAM" id="SSF53474">
    <property type="entry name" value="alpha/beta-Hydrolases"/>
    <property type="match status" value="1"/>
</dbReference>
<evidence type="ECO:0000256" key="1">
    <source>
        <dbReference type="SAM" id="SignalP"/>
    </source>
</evidence>